<proteinExistence type="predicted"/>
<dbReference type="Gene3D" id="3.90.550.10">
    <property type="entry name" value="Spore Coat Polysaccharide Biosynthesis Protein SpsA, Chain A"/>
    <property type="match status" value="1"/>
</dbReference>
<dbReference type="InterPro" id="IPR001173">
    <property type="entry name" value="Glyco_trans_2-like"/>
</dbReference>
<dbReference type="InterPro" id="IPR029044">
    <property type="entry name" value="Nucleotide-diphossugar_trans"/>
</dbReference>
<dbReference type="eggNOG" id="COG1216">
    <property type="taxonomic scope" value="Bacteria"/>
</dbReference>
<dbReference type="RefSeq" id="WP_008200111.1">
    <property type="nucleotide sequence ID" value="NZ_CM001023.1"/>
</dbReference>
<dbReference type="EMBL" id="CM001023">
    <property type="protein sequence ID" value="EAZ82443.1"/>
    <property type="molecule type" value="Genomic_DNA"/>
</dbReference>
<evidence type="ECO:0000313" key="2">
    <source>
        <dbReference type="EMBL" id="EAZ82443.1"/>
    </source>
</evidence>
<name>A3HRH5_9BACT</name>
<dbReference type="PANTHER" id="PTHR22916">
    <property type="entry name" value="GLYCOSYLTRANSFERASE"/>
    <property type="match status" value="1"/>
</dbReference>
<dbReference type="SUPFAM" id="SSF53448">
    <property type="entry name" value="Nucleotide-diphospho-sugar transferases"/>
    <property type="match status" value="1"/>
</dbReference>
<feature type="domain" description="Glycosyltransferase 2-like" evidence="1">
    <location>
        <begin position="8"/>
        <end position="98"/>
    </location>
</feature>
<dbReference type="Proteomes" id="UP000003919">
    <property type="component" value="Chromosome"/>
</dbReference>
<evidence type="ECO:0000259" key="1">
    <source>
        <dbReference type="Pfam" id="PF00535"/>
    </source>
</evidence>
<gene>
    <name evidence="2" type="ORF">ALPR1_09520</name>
</gene>
<dbReference type="OrthoDB" id="9788101at2"/>
<protein>
    <submittedName>
        <fullName evidence="2">PGL/P-HBAD biosynthesis glycosyltransferase</fullName>
    </submittedName>
</protein>
<dbReference type="EMBL" id="AAXU02000001">
    <property type="protein sequence ID" value="EAZ82443.1"/>
    <property type="molecule type" value="Genomic_DNA"/>
</dbReference>
<reference evidence="2 3" key="1">
    <citation type="journal article" date="2011" name="J. Bacteriol.">
        <title>Complete genome sequence of Algoriphagus sp. PR1, bacterial prey of a colony-forming choanoflagellate.</title>
        <authorList>
            <person name="Alegado R.A."/>
            <person name="Ferriera S."/>
            <person name="Nusbaum C."/>
            <person name="Young S.K."/>
            <person name="Zeng Q."/>
            <person name="Imamovic A."/>
            <person name="Fairclough S.R."/>
            <person name="King N."/>
        </authorList>
    </citation>
    <scope>NUCLEOTIDE SEQUENCE [LARGE SCALE GENOMIC DNA]</scope>
    <source>
        <strain evidence="2 3">PR1</strain>
    </source>
</reference>
<evidence type="ECO:0000313" key="3">
    <source>
        <dbReference type="Proteomes" id="UP000003919"/>
    </source>
</evidence>
<dbReference type="HOGENOM" id="CLU_025996_21_1_10"/>
<comment type="caution">
    <text evidence="2">The sequence shown here is derived from an EMBL/GenBank/DDBJ whole genome shotgun (WGS) entry which is preliminary data.</text>
</comment>
<dbReference type="GO" id="GO:0016758">
    <property type="term" value="F:hexosyltransferase activity"/>
    <property type="evidence" value="ECO:0007669"/>
    <property type="project" value="UniProtKB-ARBA"/>
</dbReference>
<accession>A3HRH5</accession>
<keyword evidence="3" id="KW-1185">Reference proteome</keyword>
<dbReference type="AlphaFoldDB" id="A3HRH5"/>
<dbReference type="Pfam" id="PF00535">
    <property type="entry name" value="Glycos_transf_2"/>
    <property type="match status" value="1"/>
</dbReference>
<dbReference type="STRING" id="388413.ALPR1_09520"/>
<dbReference type="PANTHER" id="PTHR22916:SF3">
    <property type="entry name" value="UDP-GLCNAC:BETAGAL BETA-1,3-N-ACETYLGLUCOSAMINYLTRANSFERASE-LIKE PROTEIN 1"/>
    <property type="match status" value="1"/>
</dbReference>
<organism evidence="2 3">
    <name type="scientific">Algoriphagus machipongonensis</name>
    <dbReference type="NCBI Taxonomy" id="388413"/>
    <lineage>
        <taxon>Bacteria</taxon>
        <taxon>Pseudomonadati</taxon>
        <taxon>Bacteroidota</taxon>
        <taxon>Cytophagia</taxon>
        <taxon>Cytophagales</taxon>
        <taxon>Cyclobacteriaceae</taxon>
        <taxon>Algoriphagus</taxon>
    </lineage>
</organism>
<sequence length="249" mass="28738">MSDRIDLSIIIPNFNSGKFLENTLSSIFLKKTCFSFEVLIIDNNSSDNPFQYVKKFPLESILFCSDKDNGVYEAMNKGVKLAKGNWIIFLGAGDELKVESVNQIEFNPLQNLKLIYGNTLLLKNKKTYDGEFSLLKLMKRNISHQAIFYHHSLFLENGSFDTEYRIAADYMYNLKVFLNTSIKVQYVPLVVSHFLGGGLSDIKRDDLFQENKLLLINKLVLKSLSWNGFISLISYNLYYLKKFIQFRIG</sequence>